<dbReference type="PANTHER" id="PTHR48056">
    <property type="entry name" value="LRR RECEPTOR-LIKE SERINE/THREONINE-PROTEIN KINASE-RELATED"/>
    <property type="match status" value="1"/>
</dbReference>
<evidence type="ECO:0000313" key="6">
    <source>
        <dbReference type="Proteomes" id="UP001157006"/>
    </source>
</evidence>
<accession>A0AAV0YQR3</accession>
<evidence type="ECO:0000256" key="2">
    <source>
        <dbReference type="ARBA" id="ARBA00022737"/>
    </source>
</evidence>
<organism evidence="5 6">
    <name type="scientific">Vicia faba</name>
    <name type="common">Broad bean</name>
    <name type="synonym">Faba vulgaris</name>
    <dbReference type="NCBI Taxonomy" id="3906"/>
    <lineage>
        <taxon>Eukaryota</taxon>
        <taxon>Viridiplantae</taxon>
        <taxon>Streptophyta</taxon>
        <taxon>Embryophyta</taxon>
        <taxon>Tracheophyta</taxon>
        <taxon>Spermatophyta</taxon>
        <taxon>Magnoliopsida</taxon>
        <taxon>eudicotyledons</taxon>
        <taxon>Gunneridae</taxon>
        <taxon>Pentapetalae</taxon>
        <taxon>rosids</taxon>
        <taxon>fabids</taxon>
        <taxon>Fabales</taxon>
        <taxon>Fabaceae</taxon>
        <taxon>Papilionoideae</taxon>
        <taxon>50 kb inversion clade</taxon>
        <taxon>NPAAA clade</taxon>
        <taxon>Hologalegina</taxon>
        <taxon>IRL clade</taxon>
        <taxon>Fabeae</taxon>
        <taxon>Vicia</taxon>
    </lineage>
</organism>
<dbReference type="InterPro" id="IPR000719">
    <property type="entry name" value="Prot_kinase_dom"/>
</dbReference>
<evidence type="ECO:0000313" key="5">
    <source>
        <dbReference type="EMBL" id="CAI8588224.1"/>
    </source>
</evidence>
<name>A0AAV0YQR3_VICFA</name>
<reference evidence="5 6" key="1">
    <citation type="submission" date="2023-01" db="EMBL/GenBank/DDBJ databases">
        <authorList>
            <person name="Kreplak J."/>
        </authorList>
    </citation>
    <scope>NUCLEOTIDE SEQUENCE [LARGE SCALE GENOMIC DNA]</scope>
</reference>
<dbReference type="Gene3D" id="1.10.510.10">
    <property type="entry name" value="Transferase(Phosphotransferase) domain 1"/>
    <property type="match status" value="1"/>
</dbReference>
<dbReference type="PANTHER" id="PTHR48056:SF31">
    <property type="entry name" value="PROTEIN KINASE DOMAIN-CONTAINING PROTEIN"/>
    <property type="match status" value="1"/>
</dbReference>
<sequence length="170" mass="19838">MQDESKSHQNHNHTYLVLHKVNWWHKGRCKLLSYYNSDNNKFLVCEYITNGSLIDTLNGKKSLLVWHLKSRSSIIIDVVMELTYLHHCCIVSIVPKHISSNKVLSGGFEEKVTNIGVSKTVTFASKWIEIMYMTMGSCGYVALLWRKEQKYNPYRNLKICTTTWISMFKQ</sequence>
<dbReference type="GO" id="GO:0033612">
    <property type="term" value="F:receptor serine/threonine kinase binding"/>
    <property type="evidence" value="ECO:0007669"/>
    <property type="project" value="TreeGrafter"/>
</dbReference>
<feature type="domain" description="Protein kinase" evidence="4">
    <location>
        <begin position="1"/>
        <end position="170"/>
    </location>
</feature>
<dbReference type="AlphaFoldDB" id="A0AAV0YQR3"/>
<gene>
    <name evidence="5" type="ORF">VFH_I337680</name>
</gene>
<dbReference type="InterPro" id="IPR050647">
    <property type="entry name" value="Plant_LRR-RLKs"/>
</dbReference>
<dbReference type="InterPro" id="IPR011009">
    <property type="entry name" value="Kinase-like_dom_sf"/>
</dbReference>
<dbReference type="Proteomes" id="UP001157006">
    <property type="component" value="Chromosome 1L"/>
</dbReference>
<keyword evidence="6" id="KW-1185">Reference proteome</keyword>
<dbReference type="SUPFAM" id="SSF56112">
    <property type="entry name" value="Protein kinase-like (PK-like)"/>
    <property type="match status" value="1"/>
</dbReference>
<keyword evidence="3" id="KW-0325">Glycoprotein</keyword>
<proteinExistence type="predicted"/>
<protein>
    <recommendedName>
        <fullName evidence="4">Protein kinase domain-containing protein</fullName>
    </recommendedName>
</protein>
<keyword evidence="2" id="KW-0677">Repeat</keyword>
<dbReference type="EMBL" id="OX451736">
    <property type="protein sequence ID" value="CAI8588224.1"/>
    <property type="molecule type" value="Genomic_DNA"/>
</dbReference>
<dbReference type="GO" id="GO:0004672">
    <property type="term" value="F:protein kinase activity"/>
    <property type="evidence" value="ECO:0007669"/>
    <property type="project" value="InterPro"/>
</dbReference>
<evidence type="ECO:0000256" key="3">
    <source>
        <dbReference type="ARBA" id="ARBA00023180"/>
    </source>
</evidence>
<evidence type="ECO:0000259" key="4">
    <source>
        <dbReference type="PROSITE" id="PS50011"/>
    </source>
</evidence>
<evidence type="ECO:0000256" key="1">
    <source>
        <dbReference type="ARBA" id="ARBA00022614"/>
    </source>
</evidence>
<dbReference type="GO" id="GO:0005524">
    <property type="term" value="F:ATP binding"/>
    <property type="evidence" value="ECO:0007669"/>
    <property type="project" value="InterPro"/>
</dbReference>
<keyword evidence="1" id="KW-0433">Leucine-rich repeat</keyword>
<dbReference type="PROSITE" id="PS50011">
    <property type="entry name" value="PROTEIN_KINASE_DOM"/>
    <property type="match status" value="1"/>
</dbReference>